<reference evidence="1" key="3">
    <citation type="submission" date="2025-09" db="UniProtKB">
        <authorList>
            <consortium name="Ensembl"/>
        </authorList>
    </citation>
    <scope>IDENTIFICATION</scope>
</reference>
<dbReference type="AlphaFoldDB" id="H2ZNR7"/>
<dbReference type="Ensembl" id="ENSCSAVT00000019441.1">
    <property type="protein sequence ID" value="ENSCSAVP00000019233.1"/>
    <property type="gene ID" value="ENSCSAVG00000011295.1"/>
</dbReference>
<sequence length="223" mass="25490">MESMEAYYHQVMKREQDCEVPQTFGGFDFSSFSQNMQTNQAAVMNAKQSVLPMTPGYNNNGQWKGRPQQELNLICGHSTGNQIIYNDNTQHQSVEQHSSPNFNMLQQVSPRQFPSSLQQPASVQQQNNLQVKVEALDQVLMQRTSFTSTQESLVNNQHQKLDSQQEQVMAGSEYGEENFDSQIVHAFLWIEAKLCAKLKYLSFCDRVAYVYNPLEYAADPHAH</sequence>
<reference evidence="2" key="1">
    <citation type="submission" date="2003-08" db="EMBL/GenBank/DDBJ databases">
        <authorList>
            <person name="Birren B."/>
            <person name="Nusbaum C."/>
            <person name="Abebe A."/>
            <person name="Abouelleil A."/>
            <person name="Adekoya E."/>
            <person name="Ait-zahra M."/>
            <person name="Allen N."/>
            <person name="Allen T."/>
            <person name="An P."/>
            <person name="Anderson M."/>
            <person name="Anderson S."/>
            <person name="Arachchi H."/>
            <person name="Armbruster J."/>
            <person name="Bachantsang P."/>
            <person name="Baldwin J."/>
            <person name="Barry A."/>
            <person name="Bayul T."/>
            <person name="Blitshsteyn B."/>
            <person name="Bloom T."/>
            <person name="Blye J."/>
            <person name="Boguslavskiy L."/>
            <person name="Borowsky M."/>
            <person name="Boukhgalter B."/>
            <person name="Brunache A."/>
            <person name="Butler J."/>
            <person name="Calixte N."/>
            <person name="Calvo S."/>
            <person name="Camarata J."/>
            <person name="Campo K."/>
            <person name="Chang J."/>
            <person name="Cheshatsang Y."/>
            <person name="Citroen M."/>
            <person name="Collymore A."/>
            <person name="Considine T."/>
            <person name="Cook A."/>
            <person name="Cooke P."/>
            <person name="Corum B."/>
            <person name="Cuomo C."/>
            <person name="David R."/>
            <person name="Dawoe T."/>
            <person name="Degray S."/>
            <person name="Dodge S."/>
            <person name="Dooley K."/>
            <person name="Dorje P."/>
            <person name="Dorjee K."/>
            <person name="Dorris L."/>
            <person name="Duffey N."/>
            <person name="Dupes A."/>
            <person name="Elkins T."/>
            <person name="Engels R."/>
            <person name="Erickson J."/>
            <person name="Farina A."/>
            <person name="Faro S."/>
            <person name="Ferreira P."/>
            <person name="Fischer H."/>
            <person name="Fitzgerald M."/>
            <person name="Foley K."/>
            <person name="Gage D."/>
            <person name="Galagan J."/>
            <person name="Gearin G."/>
            <person name="Gnerre S."/>
            <person name="Gnirke A."/>
            <person name="Goyette A."/>
            <person name="Graham J."/>
            <person name="Grandbois E."/>
            <person name="Gyaltsen K."/>
            <person name="Hafez N."/>
            <person name="Hagopian D."/>
            <person name="Hagos B."/>
            <person name="Hall J."/>
            <person name="Hatcher B."/>
            <person name="Heller A."/>
            <person name="Higgins H."/>
            <person name="Honan T."/>
            <person name="Horn A."/>
            <person name="Houde N."/>
            <person name="Hughes L."/>
            <person name="Hulme W."/>
            <person name="Husby E."/>
            <person name="Iliev I."/>
            <person name="Jaffe D."/>
            <person name="Jones C."/>
            <person name="Kamal M."/>
            <person name="Kamat A."/>
            <person name="Kamvysselis M."/>
            <person name="Karlsson E."/>
            <person name="Kells C."/>
            <person name="Kieu A."/>
            <person name="Kisner P."/>
            <person name="Kodira C."/>
            <person name="Kulbokas E."/>
            <person name="Labutti K."/>
            <person name="Lama D."/>
            <person name="Landers T."/>
            <person name="Leger J."/>
            <person name="Levine S."/>
            <person name="Lewis D."/>
            <person name="Lewis T."/>
            <person name="Lindblad-toh K."/>
            <person name="Liu X."/>
            <person name="Lokyitsang T."/>
            <person name="Lokyitsang Y."/>
            <person name="Lucien O."/>
            <person name="Lui A."/>
            <person name="Ma L.J."/>
            <person name="Mabbitt R."/>
            <person name="Macdonald J."/>
            <person name="Maclean C."/>
            <person name="Major J."/>
            <person name="Manning J."/>
            <person name="Marabella R."/>
            <person name="Maru K."/>
            <person name="Matthews C."/>
            <person name="Mauceli E."/>
            <person name="Mccarthy M."/>
            <person name="Mcdonough S."/>
            <person name="Mcghee T."/>
            <person name="Meldrim J."/>
            <person name="Meneus L."/>
            <person name="Mesirov J."/>
            <person name="Mihalev A."/>
            <person name="Mihova T."/>
            <person name="Mikkelsen T."/>
            <person name="Mlenga V."/>
            <person name="Moru K."/>
            <person name="Mozes J."/>
            <person name="Mulrain L."/>
            <person name="Munson G."/>
            <person name="Naylor J."/>
            <person name="Newes C."/>
            <person name="Nguyen C."/>
            <person name="Nguyen N."/>
            <person name="Nguyen T."/>
            <person name="Nicol R."/>
            <person name="Nielsen C."/>
            <person name="Nizzari M."/>
            <person name="Norbu C."/>
            <person name="Norbu N."/>
            <person name="O'donnell P."/>
            <person name="Okoawo O."/>
            <person name="O'leary S."/>
            <person name="Omotosho B."/>
            <person name="O'neill K."/>
            <person name="Osman S."/>
            <person name="Parker S."/>
            <person name="Perrin D."/>
            <person name="Phunkhang P."/>
            <person name="Piqani B."/>
            <person name="Purcell S."/>
            <person name="Rachupka T."/>
            <person name="Ramasamy U."/>
            <person name="Rameau R."/>
            <person name="Ray V."/>
            <person name="Raymond C."/>
            <person name="Retta R."/>
            <person name="Richardson S."/>
            <person name="Rise C."/>
            <person name="Rodriguez J."/>
            <person name="Rogers J."/>
            <person name="Rogov P."/>
            <person name="Rutman M."/>
            <person name="Schupbach R."/>
            <person name="Seaman C."/>
            <person name="Settipalli S."/>
            <person name="Sharpe T."/>
            <person name="Sheridan J."/>
            <person name="Sherpa N."/>
            <person name="Shi J."/>
            <person name="Smirnov S."/>
            <person name="Smith C."/>
            <person name="Sougnez C."/>
            <person name="Spencer B."/>
            <person name="Stalker J."/>
            <person name="Stange-thomann N."/>
            <person name="Stavropoulos S."/>
            <person name="Stetson K."/>
            <person name="Stone C."/>
            <person name="Stone S."/>
            <person name="Stubbs M."/>
            <person name="Talamas J."/>
            <person name="Tchuinga P."/>
            <person name="Tenzing P."/>
            <person name="Tesfaye S."/>
            <person name="Theodore J."/>
            <person name="Thoulutsang Y."/>
            <person name="Topham K."/>
            <person name="Towey S."/>
            <person name="Tsamla T."/>
            <person name="Tsomo N."/>
            <person name="Vallee D."/>
            <person name="Vassiliev H."/>
            <person name="Venkataraman V."/>
            <person name="Vinson J."/>
            <person name="Vo A."/>
            <person name="Wade C."/>
            <person name="Wang S."/>
            <person name="Wangchuk T."/>
            <person name="Wangdi T."/>
            <person name="Whittaker C."/>
            <person name="Wilkinson J."/>
            <person name="Wu Y."/>
            <person name="Wyman D."/>
            <person name="Yadav S."/>
            <person name="Yang S."/>
            <person name="Yang X."/>
            <person name="Yeager S."/>
            <person name="Yee E."/>
            <person name="Young G."/>
            <person name="Zainoun J."/>
            <person name="Zembeck L."/>
            <person name="Zimmer A."/>
            <person name="Zody M."/>
            <person name="Lander E."/>
        </authorList>
    </citation>
    <scope>NUCLEOTIDE SEQUENCE [LARGE SCALE GENOMIC DNA]</scope>
</reference>
<dbReference type="Gene3D" id="3.40.470.10">
    <property type="entry name" value="Uracil-DNA glycosylase-like domain"/>
    <property type="match status" value="1"/>
</dbReference>
<evidence type="ECO:0000313" key="2">
    <source>
        <dbReference type="Proteomes" id="UP000007875"/>
    </source>
</evidence>
<dbReference type="GeneTree" id="ENSGT00390000004897"/>
<name>H2ZNR7_CIOSA</name>
<reference evidence="1" key="2">
    <citation type="submission" date="2025-08" db="UniProtKB">
        <authorList>
            <consortium name="Ensembl"/>
        </authorList>
    </citation>
    <scope>IDENTIFICATION</scope>
</reference>
<dbReference type="Proteomes" id="UP000007875">
    <property type="component" value="Unassembled WGS sequence"/>
</dbReference>
<dbReference type="InterPro" id="IPR036895">
    <property type="entry name" value="Uracil-DNA_glycosylase-like_sf"/>
</dbReference>
<organism evidence="1 2">
    <name type="scientific">Ciona savignyi</name>
    <name type="common">Pacific transparent sea squirt</name>
    <dbReference type="NCBI Taxonomy" id="51511"/>
    <lineage>
        <taxon>Eukaryota</taxon>
        <taxon>Metazoa</taxon>
        <taxon>Chordata</taxon>
        <taxon>Tunicata</taxon>
        <taxon>Ascidiacea</taxon>
        <taxon>Phlebobranchia</taxon>
        <taxon>Cionidae</taxon>
        <taxon>Ciona</taxon>
    </lineage>
</organism>
<protein>
    <submittedName>
        <fullName evidence="1">Uncharacterized protein</fullName>
    </submittedName>
</protein>
<proteinExistence type="predicted"/>
<accession>H2ZNR7</accession>
<keyword evidence="2" id="KW-1185">Reference proteome</keyword>
<dbReference type="HOGENOM" id="CLU_1153882_0_0_1"/>
<evidence type="ECO:0000313" key="1">
    <source>
        <dbReference type="Ensembl" id="ENSCSAVP00000019233.1"/>
    </source>
</evidence>